<evidence type="ECO:0000313" key="2">
    <source>
        <dbReference type="EMBL" id="VYT61701.1"/>
    </source>
</evidence>
<dbReference type="SUPFAM" id="SSF55729">
    <property type="entry name" value="Acyl-CoA N-acyltransferases (Nat)"/>
    <property type="match status" value="1"/>
</dbReference>
<proteinExistence type="predicted"/>
<dbReference type="AlphaFoldDB" id="A0A6N2Y4S5"/>
<protein>
    <submittedName>
        <fullName evidence="2">Acetyltransferase (GNAT) family protein</fullName>
    </submittedName>
</protein>
<gene>
    <name evidence="2" type="ORF">CTLFYP3_00247</name>
</gene>
<dbReference type="RefSeq" id="WP_421755379.1">
    <property type="nucleotide sequence ID" value="NZ_CACRTO010000005.1"/>
</dbReference>
<dbReference type="InterPro" id="IPR016181">
    <property type="entry name" value="Acyl_CoA_acyltransferase"/>
</dbReference>
<sequence>MEKITIRNVTEEDRMGISMVFAEAFFEDWKRLSSDVSKISRALSSGISLENYIVATINDEIVGFLAYVTGEHRAFYANLKDFQKEFGYFKGYMGAMIIKKDLEESQNLDDKTIYIDIIGVKKKCFRQGIASRLIEFCINSSHLDEFIISVTNVNIAAFNCYEKFGFKEYKREKLKYAKQRGFSEFIFMKYHK</sequence>
<dbReference type="GO" id="GO:0016747">
    <property type="term" value="F:acyltransferase activity, transferring groups other than amino-acyl groups"/>
    <property type="evidence" value="ECO:0007669"/>
    <property type="project" value="InterPro"/>
</dbReference>
<dbReference type="Pfam" id="PF00583">
    <property type="entry name" value="Acetyltransf_1"/>
    <property type="match status" value="1"/>
</dbReference>
<dbReference type="EMBL" id="CACRTO010000005">
    <property type="protein sequence ID" value="VYT61701.1"/>
    <property type="molecule type" value="Genomic_DNA"/>
</dbReference>
<dbReference type="InterPro" id="IPR000182">
    <property type="entry name" value="GNAT_dom"/>
</dbReference>
<dbReference type="CDD" id="cd04301">
    <property type="entry name" value="NAT_SF"/>
    <property type="match status" value="1"/>
</dbReference>
<name>A0A6N2Y4S5_9CLOT</name>
<evidence type="ECO:0000259" key="1">
    <source>
        <dbReference type="PROSITE" id="PS51186"/>
    </source>
</evidence>
<feature type="domain" description="N-acetyltransferase" evidence="1">
    <location>
        <begin position="4"/>
        <end position="189"/>
    </location>
</feature>
<organism evidence="2">
    <name type="scientific">Clostridium tertium</name>
    <dbReference type="NCBI Taxonomy" id="1559"/>
    <lineage>
        <taxon>Bacteria</taxon>
        <taxon>Bacillati</taxon>
        <taxon>Bacillota</taxon>
        <taxon>Clostridia</taxon>
        <taxon>Eubacteriales</taxon>
        <taxon>Clostridiaceae</taxon>
        <taxon>Clostridium</taxon>
    </lineage>
</organism>
<dbReference type="PROSITE" id="PS51186">
    <property type="entry name" value="GNAT"/>
    <property type="match status" value="1"/>
</dbReference>
<reference evidence="2" key="1">
    <citation type="submission" date="2019-11" db="EMBL/GenBank/DDBJ databases">
        <authorList>
            <person name="Feng L."/>
        </authorList>
    </citation>
    <scope>NUCLEOTIDE SEQUENCE</scope>
    <source>
        <strain evidence="2">CTertiumLFYP3</strain>
    </source>
</reference>
<dbReference type="Gene3D" id="3.40.630.30">
    <property type="match status" value="1"/>
</dbReference>
<keyword evidence="2" id="KW-0808">Transferase</keyword>
<accession>A0A6N2Y4S5</accession>